<dbReference type="EMBL" id="JAOYFB010000001">
    <property type="protein sequence ID" value="KAK4003579.1"/>
    <property type="molecule type" value="Genomic_DNA"/>
</dbReference>
<evidence type="ECO:0000256" key="1">
    <source>
        <dbReference type="ARBA" id="ARBA00004477"/>
    </source>
</evidence>
<keyword evidence="9" id="KW-0472">Membrane</keyword>
<evidence type="ECO:0000256" key="10">
    <source>
        <dbReference type="RuleBase" id="RU363110"/>
    </source>
</evidence>
<dbReference type="PANTHER" id="PTHR12413">
    <property type="entry name" value="DOLICHYL GLYCOSYLTRANSFERASE"/>
    <property type="match status" value="1"/>
</dbReference>
<name>A0ABQ9YSL4_9CRUS</name>
<accession>A0ABQ9YSL4</accession>
<proteinExistence type="inferred from homology"/>
<keyword evidence="7 10" id="KW-0256">Endoplasmic reticulum</keyword>
<comment type="similarity">
    <text evidence="3 10">Belongs to the ALG6/ALG8 glucosyltransferase family.</text>
</comment>
<dbReference type="Pfam" id="PF03155">
    <property type="entry name" value="Alg6_Alg8"/>
    <property type="match status" value="1"/>
</dbReference>
<evidence type="ECO:0000256" key="9">
    <source>
        <dbReference type="ARBA" id="ARBA00023136"/>
    </source>
</evidence>
<comment type="pathway">
    <text evidence="2 10">Protein modification; protein glycosylation.</text>
</comment>
<dbReference type="InterPro" id="IPR004856">
    <property type="entry name" value="Glyco_trans_ALG6/ALG8"/>
</dbReference>
<keyword evidence="5 10" id="KW-0808">Transferase</keyword>
<dbReference type="EC" id="2.4.1.-" evidence="10"/>
<reference evidence="11 12" key="1">
    <citation type="journal article" date="2023" name="Nucleic Acids Res.">
        <title>The hologenome of Daphnia magna reveals possible DNA methylation and microbiome-mediated evolution of the host genome.</title>
        <authorList>
            <person name="Chaturvedi A."/>
            <person name="Li X."/>
            <person name="Dhandapani V."/>
            <person name="Marshall H."/>
            <person name="Kissane S."/>
            <person name="Cuenca-Cambronero M."/>
            <person name="Asole G."/>
            <person name="Calvet F."/>
            <person name="Ruiz-Romero M."/>
            <person name="Marangio P."/>
            <person name="Guigo R."/>
            <person name="Rago D."/>
            <person name="Mirbahai L."/>
            <person name="Eastwood N."/>
            <person name="Colbourne J.K."/>
            <person name="Zhou J."/>
            <person name="Mallon E."/>
            <person name="Orsini L."/>
        </authorList>
    </citation>
    <scope>NUCLEOTIDE SEQUENCE [LARGE SCALE GENOMIC DNA]</scope>
    <source>
        <strain evidence="11">LRV0_1</strain>
    </source>
</reference>
<evidence type="ECO:0000256" key="3">
    <source>
        <dbReference type="ARBA" id="ARBA00008715"/>
    </source>
</evidence>
<comment type="caution">
    <text evidence="11">The sequence shown here is derived from an EMBL/GenBank/DDBJ whole genome shotgun (WGS) entry which is preliminary data.</text>
</comment>
<gene>
    <name evidence="11" type="ORF">OUZ56_005336</name>
</gene>
<evidence type="ECO:0000256" key="5">
    <source>
        <dbReference type="ARBA" id="ARBA00022679"/>
    </source>
</evidence>
<keyword evidence="12" id="KW-1185">Reference proteome</keyword>
<evidence type="ECO:0000256" key="2">
    <source>
        <dbReference type="ARBA" id="ARBA00004922"/>
    </source>
</evidence>
<evidence type="ECO:0000313" key="11">
    <source>
        <dbReference type="EMBL" id="KAK4003579.1"/>
    </source>
</evidence>
<keyword evidence="8" id="KW-1133">Transmembrane helix</keyword>
<dbReference type="Proteomes" id="UP001234178">
    <property type="component" value="Unassembled WGS sequence"/>
</dbReference>
<evidence type="ECO:0000256" key="8">
    <source>
        <dbReference type="ARBA" id="ARBA00022989"/>
    </source>
</evidence>
<evidence type="ECO:0000256" key="6">
    <source>
        <dbReference type="ARBA" id="ARBA00022692"/>
    </source>
</evidence>
<keyword evidence="6" id="KW-0812">Transmembrane</keyword>
<evidence type="ECO:0000313" key="12">
    <source>
        <dbReference type="Proteomes" id="UP001234178"/>
    </source>
</evidence>
<protein>
    <recommendedName>
        <fullName evidence="10">Alpha-1,3-glucosyltransferase</fullName>
        <ecNumber evidence="10">2.4.1.-</ecNumber>
    </recommendedName>
</protein>
<sequence>MYFDLDLEQLEDILSCSKQRTCGVVEERGKALTSEGVSFTAEVVYNRVSNGIFYRELANKTTVHVERRALRKVPYKLEVIALTRIIIKLGVSVFPYSGKNQPPKFGDYEAQRHWMEITDIQLIRYRNTTDTNLLYWGPDYPPLTAYQSYLTGLVAKKINQDYVKLHVSRGFENFDHQHFMRMSVLGKNVLAAIAFSAALNFKQMELYHAIPIFFYLLASCQPKGSSLPSQLKNLVQIGAATVATFAIIWYPFLQIHDGLLQQVIVRIFIPFQRGIFEDYVANFWCTLNVVIKIKRLLNPTSIASGTIT</sequence>
<organism evidence="11 12">
    <name type="scientific">Daphnia magna</name>
    <dbReference type="NCBI Taxonomy" id="35525"/>
    <lineage>
        <taxon>Eukaryota</taxon>
        <taxon>Metazoa</taxon>
        <taxon>Ecdysozoa</taxon>
        <taxon>Arthropoda</taxon>
        <taxon>Crustacea</taxon>
        <taxon>Branchiopoda</taxon>
        <taxon>Diplostraca</taxon>
        <taxon>Cladocera</taxon>
        <taxon>Anomopoda</taxon>
        <taxon>Daphniidae</taxon>
        <taxon>Daphnia</taxon>
    </lineage>
</organism>
<evidence type="ECO:0000256" key="7">
    <source>
        <dbReference type="ARBA" id="ARBA00022824"/>
    </source>
</evidence>
<evidence type="ECO:0000256" key="4">
    <source>
        <dbReference type="ARBA" id="ARBA00022676"/>
    </source>
</evidence>
<comment type="subcellular location">
    <subcellularLocation>
        <location evidence="1 10">Endoplasmic reticulum membrane</location>
        <topology evidence="1 10">Multi-pass membrane protein</topology>
    </subcellularLocation>
</comment>
<dbReference type="PANTHER" id="PTHR12413:SF1">
    <property type="entry name" value="DOLICHYL PYROPHOSPHATE MAN9GLCNAC2 ALPHA-1,3-GLUCOSYLTRANSFERASE"/>
    <property type="match status" value="1"/>
</dbReference>
<keyword evidence="4 10" id="KW-0328">Glycosyltransferase</keyword>